<proteinExistence type="inferred from homology"/>
<evidence type="ECO:0000256" key="5">
    <source>
        <dbReference type="ARBA" id="ARBA00022448"/>
    </source>
</evidence>
<feature type="region of interest" description="Disordered" evidence="10">
    <location>
        <begin position="1"/>
        <end position="40"/>
    </location>
</feature>
<sequence length="270" mass="29701">MSTSSSKPQAQSIKVSSNESFNDAKTWDLPSVNSDVQSNTTNALNKARTWKYEPPEVEEEIKPLTAKDIEAIRAAAYDEGFALGKQQGFDTGFAEGNQEGLEKGSIEGKEQGLADGMLAGQEQMDELARSWQSIIEQAANPLAQVNQELEKELVILAVKLAKAVINVEVTTQNDVLLSAISEGIKVLPIQESQYQFQMHPVDVAMVKGHFGDEAIAENNWKLIENPIIERGGCELSTQNNAVDMSIERRTTDVFTQFLNAQGLHHDPRNS</sequence>
<keyword evidence="8" id="KW-0653">Protein transport</keyword>
<dbReference type="InterPro" id="IPR051472">
    <property type="entry name" value="T3SS_Stator/FliH"/>
</dbReference>
<dbReference type="RefSeq" id="WP_014109333.1">
    <property type="nucleotide sequence ID" value="NC_016041.1"/>
</dbReference>
<accession>G4QLX0</accession>
<evidence type="ECO:0000256" key="10">
    <source>
        <dbReference type="SAM" id="MobiDB-lite"/>
    </source>
</evidence>
<evidence type="ECO:0000256" key="4">
    <source>
        <dbReference type="ARBA" id="ARBA00016507"/>
    </source>
</evidence>
<keyword evidence="12" id="KW-0969">Cilium</keyword>
<comment type="subcellular location">
    <subcellularLocation>
        <location evidence="2">Cytoplasm</location>
    </subcellularLocation>
</comment>
<dbReference type="GO" id="GO:0015031">
    <property type="term" value="P:protein transport"/>
    <property type="evidence" value="ECO:0007669"/>
    <property type="project" value="UniProtKB-KW"/>
</dbReference>
<dbReference type="GO" id="GO:0005829">
    <property type="term" value="C:cytosol"/>
    <property type="evidence" value="ECO:0007669"/>
    <property type="project" value="TreeGrafter"/>
</dbReference>
<dbReference type="HOGENOM" id="CLU_062625_0_1_6"/>
<dbReference type="InterPro" id="IPR018035">
    <property type="entry name" value="Flagellar_FliH/T3SS_HrpE"/>
</dbReference>
<keyword evidence="9" id="KW-1006">Bacterial flagellum protein export</keyword>
<protein>
    <recommendedName>
        <fullName evidence="4">Flagellar assembly protein FliH</fullName>
    </recommendedName>
</protein>
<evidence type="ECO:0000313" key="13">
    <source>
        <dbReference type="Proteomes" id="UP000009282"/>
    </source>
</evidence>
<keyword evidence="12" id="KW-0966">Cell projection</keyword>
<keyword evidence="13" id="KW-1185">Reference proteome</keyword>
<keyword evidence="5" id="KW-0813">Transport</keyword>
<reference evidence="12 13" key="1">
    <citation type="journal article" date="2011" name="J. Bacteriol.">
        <title>Complete genome sequence of seawater bacterium Glaciecola nitratireducens FR1064T.</title>
        <authorList>
            <person name="Bian F."/>
            <person name="Qin Q.L."/>
            <person name="Xie B.B."/>
            <person name="Shu Y.L."/>
            <person name="Zhang X.Y."/>
            <person name="Yu Y."/>
            <person name="Chen B."/>
            <person name="Chen X.L."/>
            <person name="Zhou B.C."/>
            <person name="Zhang Y.Z."/>
        </authorList>
    </citation>
    <scope>NUCLEOTIDE SEQUENCE [LARGE SCALE GENOMIC DNA]</scope>
    <source>
        <strain evidence="13">JCM 12485 / KCTC 12276 / FR1064</strain>
    </source>
</reference>
<evidence type="ECO:0000256" key="7">
    <source>
        <dbReference type="ARBA" id="ARBA00022795"/>
    </source>
</evidence>
<dbReference type="OrthoDB" id="8480773at2"/>
<keyword evidence="6" id="KW-0963">Cytoplasm</keyword>
<evidence type="ECO:0000313" key="12">
    <source>
        <dbReference type="EMBL" id="AEP30460.1"/>
    </source>
</evidence>
<dbReference type="GO" id="GO:0009288">
    <property type="term" value="C:bacterial-type flagellum"/>
    <property type="evidence" value="ECO:0007669"/>
    <property type="project" value="InterPro"/>
</dbReference>
<dbReference type="PANTHER" id="PTHR34982:SF1">
    <property type="entry name" value="FLAGELLAR ASSEMBLY PROTEIN FLIH"/>
    <property type="match status" value="1"/>
</dbReference>
<dbReference type="GO" id="GO:0003774">
    <property type="term" value="F:cytoskeletal motor activity"/>
    <property type="evidence" value="ECO:0007669"/>
    <property type="project" value="InterPro"/>
</dbReference>
<evidence type="ECO:0000256" key="8">
    <source>
        <dbReference type="ARBA" id="ARBA00022927"/>
    </source>
</evidence>
<dbReference type="GO" id="GO:0044781">
    <property type="term" value="P:bacterial-type flagellum organization"/>
    <property type="evidence" value="ECO:0007669"/>
    <property type="project" value="UniProtKB-KW"/>
</dbReference>
<keyword evidence="12" id="KW-0282">Flagellum</keyword>
<dbReference type="InterPro" id="IPR000563">
    <property type="entry name" value="Flag_FliH"/>
</dbReference>
<feature type="compositionally biased region" description="Polar residues" evidence="10">
    <location>
        <begin position="31"/>
        <end position="40"/>
    </location>
</feature>
<dbReference type="EMBL" id="CP003060">
    <property type="protein sequence ID" value="AEP30460.1"/>
    <property type="molecule type" value="Genomic_DNA"/>
</dbReference>
<dbReference type="Pfam" id="PF02108">
    <property type="entry name" value="FliH"/>
    <property type="match status" value="1"/>
</dbReference>
<dbReference type="PRINTS" id="PR01003">
    <property type="entry name" value="FLGFLIH"/>
</dbReference>
<dbReference type="PANTHER" id="PTHR34982">
    <property type="entry name" value="YOP PROTEINS TRANSLOCATION PROTEIN L"/>
    <property type="match status" value="1"/>
</dbReference>
<comment type="function">
    <text evidence="1">Needed for flagellar regrowth and assembly.</text>
</comment>
<dbReference type="GO" id="GO:0071973">
    <property type="term" value="P:bacterial-type flagellum-dependent cell motility"/>
    <property type="evidence" value="ECO:0007669"/>
    <property type="project" value="InterPro"/>
</dbReference>
<organism evidence="12 13">
    <name type="scientific">Glaciecola nitratireducens (strain JCM 12485 / KCTC 12276 / FR1064)</name>
    <dbReference type="NCBI Taxonomy" id="1085623"/>
    <lineage>
        <taxon>Bacteria</taxon>
        <taxon>Pseudomonadati</taxon>
        <taxon>Pseudomonadota</taxon>
        <taxon>Gammaproteobacteria</taxon>
        <taxon>Alteromonadales</taxon>
        <taxon>Alteromonadaceae</taxon>
        <taxon>Brumicola</taxon>
    </lineage>
</organism>
<feature type="compositionally biased region" description="Polar residues" evidence="10">
    <location>
        <begin position="1"/>
        <end position="23"/>
    </location>
</feature>
<evidence type="ECO:0000259" key="11">
    <source>
        <dbReference type="Pfam" id="PF02108"/>
    </source>
</evidence>
<dbReference type="eggNOG" id="COG1317">
    <property type="taxonomic scope" value="Bacteria"/>
</dbReference>
<dbReference type="NCBIfam" id="NF004270">
    <property type="entry name" value="PRK05687.2-1"/>
    <property type="match status" value="1"/>
</dbReference>
<evidence type="ECO:0000256" key="3">
    <source>
        <dbReference type="ARBA" id="ARBA00006602"/>
    </source>
</evidence>
<gene>
    <name evidence="12" type="primary">fliH</name>
    <name evidence="12" type="ordered locus">GNIT_2363</name>
</gene>
<keyword evidence="7" id="KW-1005">Bacterial flagellum biogenesis</keyword>
<dbReference type="KEGG" id="gni:GNIT_2363"/>
<dbReference type="Proteomes" id="UP000009282">
    <property type="component" value="Chromosome"/>
</dbReference>
<evidence type="ECO:0000256" key="6">
    <source>
        <dbReference type="ARBA" id="ARBA00022490"/>
    </source>
</evidence>
<dbReference type="AlphaFoldDB" id="G4QLX0"/>
<dbReference type="STRING" id="1085623.GNIT_2363"/>
<evidence type="ECO:0000256" key="9">
    <source>
        <dbReference type="ARBA" id="ARBA00023225"/>
    </source>
</evidence>
<evidence type="ECO:0000256" key="1">
    <source>
        <dbReference type="ARBA" id="ARBA00003041"/>
    </source>
</evidence>
<feature type="domain" description="Flagellar assembly protein FliH/Type III secretion system HrpE" evidence="11">
    <location>
        <begin position="128"/>
        <end position="251"/>
    </location>
</feature>
<name>G4QLX0_GLANF</name>
<comment type="similarity">
    <text evidence="3">Belongs to the FliH family.</text>
</comment>
<evidence type="ECO:0000256" key="2">
    <source>
        <dbReference type="ARBA" id="ARBA00004496"/>
    </source>
</evidence>